<dbReference type="AlphaFoldDB" id="A0A850V9T1"/>
<reference evidence="8" key="1">
    <citation type="submission" date="2019-10" db="EMBL/GenBank/DDBJ databases">
        <title>Bird 10,000 Genomes (B10K) Project - Family phase.</title>
        <authorList>
            <person name="Zhang G."/>
        </authorList>
    </citation>
    <scope>NUCLEOTIDE SEQUENCE</scope>
    <source>
        <strain evidence="8">B10K-IZ-033-78</strain>
        <tissue evidence="8">Muscle</tissue>
    </source>
</reference>
<evidence type="ECO:0000256" key="6">
    <source>
        <dbReference type="SAM" id="MobiDB-lite"/>
    </source>
</evidence>
<name>A0A850V9T1_9CORV</name>
<feature type="non-terminal residue" evidence="8">
    <location>
        <position position="583"/>
    </location>
</feature>
<dbReference type="CDD" id="cd12498">
    <property type="entry name" value="RRM3_ACF"/>
    <property type="match status" value="1"/>
</dbReference>
<comment type="caution">
    <text evidence="8">The sequence shown here is derived from an EMBL/GenBank/DDBJ whole genome shotgun (WGS) entry which is preliminary data.</text>
</comment>
<dbReference type="CDD" id="cd12486">
    <property type="entry name" value="RRM1_ACF"/>
    <property type="match status" value="1"/>
</dbReference>
<keyword evidence="4 5" id="KW-0694">RNA-binding</keyword>
<dbReference type="SUPFAM" id="SSF54768">
    <property type="entry name" value="dsRNA-binding domain-like"/>
    <property type="match status" value="1"/>
</dbReference>
<dbReference type="Pfam" id="PF00076">
    <property type="entry name" value="RRM_1"/>
    <property type="match status" value="3"/>
</dbReference>
<evidence type="ECO:0000313" key="9">
    <source>
        <dbReference type="Proteomes" id="UP000640999"/>
    </source>
</evidence>
<keyword evidence="3" id="KW-0677">Repeat</keyword>
<dbReference type="InterPro" id="IPR012677">
    <property type="entry name" value="Nucleotide-bd_a/b_plait_sf"/>
</dbReference>
<dbReference type="SMART" id="SM00360">
    <property type="entry name" value="RRM"/>
    <property type="match status" value="3"/>
</dbReference>
<gene>
    <name evidence="8" type="primary">A1cf</name>
    <name evidence="8" type="ORF">CHLHAR_R05528</name>
</gene>
<dbReference type="FunFam" id="3.30.70.330:FF:000022">
    <property type="entry name" value="APOBEC1 complementation factor isoform X1"/>
    <property type="match status" value="1"/>
</dbReference>
<accession>A0A850V9T1</accession>
<dbReference type="Gene3D" id="3.30.160.20">
    <property type="match status" value="1"/>
</dbReference>
<dbReference type="Pfam" id="PF14709">
    <property type="entry name" value="DND1_DSRM"/>
    <property type="match status" value="1"/>
</dbReference>
<dbReference type="InterPro" id="IPR000504">
    <property type="entry name" value="RRM_dom"/>
</dbReference>
<keyword evidence="2" id="KW-0963">Cytoplasm</keyword>
<dbReference type="InterPro" id="IPR034538">
    <property type="entry name" value="ACF_RRM1"/>
</dbReference>
<dbReference type="FunFam" id="3.30.70.330:FF:000026">
    <property type="entry name" value="APOBEC1 complementation factor isoform X1"/>
    <property type="match status" value="1"/>
</dbReference>
<dbReference type="SUPFAM" id="SSF54928">
    <property type="entry name" value="RNA-binding domain, RBD"/>
    <property type="match status" value="3"/>
</dbReference>
<dbReference type="NCBIfam" id="TIGR01648">
    <property type="entry name" value="hnRNP-R-Q"/>
    <property type="match status" value="1"/>
</dbReference>
<dbReference type="CDD" id="cd12490">
    <property type="entry name" value="RRM2_ACF"/>
    <property type="match status" value="1"/>
</dbReference>
<dbReference type="Proteomes" id="UP000640999">
    <property type="component" value="Unassembled WGS sequence"/>
</dbReference>
<feature type="region of interest" description="Disordered" evidence="6">
    <location>
        <begin position="34"/>
        <end position="53"/>
    </location>
</feature>
<protein>
    <submittedName>
        <fullName evidence="8">A1CF factor</fullName>
    </submittedName>
</protein>
<dbReference type="FunFam" id="3.30.70.330:FF:000179">
    <property type="entry name" value="APOBEC1 complementation factor isoform X1"/>
    <property type="match status" value="1"/>
</dbReference>
<feature type="domain" description="RRM" evidence="7">
    <location>
        <begin position="56"/>
        <end position="134"/>
    </location>
</feature>
<dbReference type="InterPro" id="IPR006535">
    <property type="entry name" value="HnRNP_R/Q_splicing_fac"/>
</dbReference>
<dbReference type="GO" id="GO:0003723">
    <property type="term" value="F:RNA binding"/>
    <property type="evidence" value="ECO:0007669"/>
    <property type="project" value="UniProtKB-UniRule"/>
</dbReference>
<dbReference type="OrthoDB" id="3800936at2759"/>
<organism evidence="8 9">
    <name type="scientific">Chloropsis hardwickii</name>
    <dbReference type="NCBI Taxonomy" id="667144"/>
    <lineage>
        <taxon>Eukaryota</taxon>
        <taxon>Metazoa</taxon>
        <taxon>Chordata</taxon>
        <taxon>Craniata</taxon>
        <taxon>Vertebrata</taxon>
        <taxon>Euteleostomi</taxon>
        <taxon>Archelosauria</taxon>
        <taxon>Archosauria</taxon>
        <taxon>Dinosauria</taxon>
        <taxon>Saurischia</taxon>
        <taxon>Theropoda</taxon>
        <taxon>Coelurosauria</taxon>
        <taxon>Aves</taxon>
        <taxon>Neognathae</taxon>
        <taxon>Neoaves</taxon>
        <taxon>Telluraves</taxon>
        <taxon>Australaves</taxon>
        <taxon>Passeriformes</taxon>
        <taxon>Corvoidea</taxon>
        <taxon>Irenidae</taxon>
        <taxon>Chloropsis</taxon>
    </lineage>
</organism>
<evidence type="ECO:0000313" key="8">
    <source>
        <dbReference type="EMBL" id="NWH40323.1"/>
    </source>
</evidence>
<evidence type="ECO:0000256" key="3">
    <source>
        <dbReference type="ARBA" id="ARBA00022737"/>
    </source>
</evidence>
<dbReference type="PROSITE" id="PS50102">
    <property type="entry name" value="RRM"/>
    <property type="match status" value="3"/>
</dbReference>
<feature type="compositionally biased region" description="Pro residues" evidence="6">
    <location>
        <begin position="42"/>
        <end position="53"/>
    </location>
</feature>
<feature type="domain" description="RRM" evidence="7">
    <location>
        <begin position="136"/>
        <end position="218"/>
    </location>
</feature>
<feature type="non-terminal residue" evidence="8">
    <location>
        <position position="1"/>
    </location>
</feature>
<evidence type="ECO:0000256" key="4">
    <source>
        <dbReference type="ARBA" id="ARBA00022884"/>
    </source>
</evidence>
<feature type="domain" description="RRM" evidence="7">
    <location>
        <begin position="231"/>
        <end position="303"/>
    </location>
</feature>
<evidence type="ECO:0000256" key="5">
    <source>
        <dbReference type="PROSITE-ProRule" id="PRU00176"/>
    </source>
</evidence>
<evidence type="ECO:0000259" key="7">
    <source>
        <dbReference type="PROSITE" id="PS50102"/>
    </source>
</evidence>
<evidence type="ECO:0000256" key="1">
    <source>
        <dbReference type="ARBA" id="ARBA00004496"/>
    </source>
</evidence>
<sequence length="583" mass="64150">MESNHKSGDGLTGTQKEAALRALIQRTGYNLIQENGQRKYGGPPPGWDGPPPERGCEIFIGKLPRDLFEDELIPLCEKIGKIYEMRMMMDFNGNNRGYAFVTFSNKQEAKNAIKTLNNYEIRNGRLLGVCASVDNCRLFVGGIPKTKKREEILAEMKKVTDGVVDVIVYPSAADKTKNRGFAFVEYESHRAAAMARRKLLPGRIQLWGHPIAVDWAEPEVEVDEDTMSSVKILYVRNLMLSTTEETIEKEFNSIKPGAVERVKKIRDYAFVHFNKREHAVEAMKALNGKVLDGSPIEVTLAKPVDKDSYVRYTRGTGGRAPVLQGDYTYTLGHLYDPAAAAYLGAPVFYTPQAYAAIPNLHFPAAKGLGNRSILRPPSVREIYMNVPVGAAGVRGLGGRGYLAFPGLGRGYHLKGDKRGEEKLYDLLPGMELTPMNHVTLKPQGIKLAPQILEEICQKNNWGQPVYQLHSAIGQDQRQLFLYKITIPALASQNPTMYTYAAEYTLQTLGIPVEGAEVPPAAPAFPGFPSVFPSGYTIANAAATVTATQLKQAVTLGQDLATYATYEAYPAFAVAARSDGYGAF</sequence>
<dbReference type="InterPro" id="IPR035979">
    <property type="entry name" value="RBD_domain_sf"/>
</dbReference>
<dbReference type="EMBL" id="WEIW01002721">
    <property type="protein sequence ID" value="NWH40323.1"/>
    <property type="molecule type" value="Genomic_DNA"/>
</dbReference>
<dbReference type="Gene3D" id="3.30.70.330">
    <property type="match status" value="3"/>
</dbReference>
<keyword evidence="9" id="KW-1185">Reference proteome</keyword>
<proteinExistence type="predicted"/>
<dbReference type="PANTHER" id="PTHR21245">
    <property type="entry name" value="HETEROGENEOUS NUCLEAR RIBONUCLEOPROTEIN"/>
    <property type="match status" value="1"/>
</dbReference>
<dbReference type="GO" id="GO:0005737">
    <property type="term" value="C:cytoplasm"/>
    <property type="evidence" value="ECO:0007669"/>
    <property type="project" value="UniProtKB-SubCell"/>
</dbReference>
<evidence type="ECO:0000256" key="2">
    <source>
        <dbReference type="ARBA" id="ARBA00022490"/>
    </source>
</evidence>
<comment type="subcellular location">
    <subcellularLocation>
        <location evidence="1">Cytoplasm</location>
    </subcellularLocation>
</comment>